<dbReference type="InterPro" id="IPR033644">
    <property type="entry name" value="Ferrochelatase_C"/>
</dbReference>
<keyword evidence="7" id="KW-0479">Metal-binding</keyword>
<evidence type="ECO:0000256" key="4">
    <source>
        <dbReference type="ARBA" id="ARBA00023239"/>
    </source>
</evidence>
<feature type="binding site" evidence="7">
    <location>
        <position position="207"/>
    </location>
    <ligand>
        <name>Fe(2+)</name>
        <dbReference type="ChEBI" id="CHEBI:29033"/>
    </ligand>
</feature>
<dbReference type="HAMAP" id="MF_00323">
    <property type="entry name" value="Ferrochelatase"/>
    <property type="match status" value="1"/>
</dbReference>
<protein>
    <recommendedName>
        <fullName evidence="7">Ferrochelatase</fullName>
        <ecNumber evidence="7">4.98.1.1</ecNumber>
    </recommendedName>
    <alternativeName>
        <fullName evidence="7">Heme synthase</fullName>
    </alternativeName>
    <alternativeName>
        <fullName evidence="7">Protoheme ferro-lyase</fullName>
    </alternativeName>
</protein>
<evidence type="ECO:0000256" key="8">
    <source>
        <dbReference type="RuleBase" id="RU004185"/>
    </source>
</evidence>
<keyword evidence="3 7" id="KW-0350">Heme biosynthesis</keyword>
<dbReference type="EMBL" id="BAABEY010000016">
    <property type="protein sequence ID" value="GAA4436659.1"/>
    <property type="molecule type" value="Genomic_DNA"/>
</dbReference>
<evidence type="ECO:0000256" key="3">
    <source>
        <dbReference type="ARBA" id="ARBA00023133"/>
    </source>
</evidence>
<dbReference type="PANTHER" id="PTHR11108:SF1">
    <property type="entry name" value="FERROCHELATASE, MITOCHONDRIAL"/>
    <property type="match status" value="1"/>
</dbReference>
<comment type="catalytic activity">
    <reaction evidence="7">
        <text>heme b + 2 H(+) = protoporphyrin IX + Fe(2+)</text>
        <dbReference type="Rhea" id="RHEA:22584"/>
        <dbReference type="ChEBI" id="CHEBI:15378"/>
        <dbReference type="ChEBI" id="CHEBI:29033"/>
        <dbReference type="ChEBI" id="CHEBI:57306"/>
        <dbReference type="ChEBI" id="CHEBI:60344"/>
        <dbReference type="EC" id="4.98.1.1"/>
    </reaction>
</comment>
<dbReference type="Proteomes" id="UP001501508">
    <property type="component" value="Unassembled WGS sequence"/>
</dbReference>
<gene>
    <name evidence="7 9" type="primary">hemH</name>
    <name evidence="9" type="ORF">GCM10023091_14790</name>
</gene>
<keyword evidence="5 7" id="KW-0627">Porphyrin biosynthesis</keyword>
<comment type="similarity">
    <text evidence="1 7 8">Belongs to the ferrochelatase family.</text>
</comment>
<comment type="pathway">
    <text evidence="7">Porphyrin-containing compound metabolism; protoheme biosynthesis; protoheme from protoporphyrin-IX: step 1/1.</text>
</comment>
<keyword evidence="10" id="KW-1185">Reference proteome</keyword>
<dbReference type="NCBIfam" id="TIGR00109">
    <property type="entry name" value="hemH"/>
    <property type="match status" value="1"/>
</dbReference>
<comment type="caution">
    <text evidence="9">The sequence shown here is derived from an EMBL/GenBank/DDBJ whole genome shotgun (WGS) entry which is preliminary data.</text>
</comment>
<dbReference type="Pfam" id="PF00762">
    <property type="entry name" value="Ferrochelatase"/>
    <property type="match status" value="1"/>
</dbReference>
<evidence type="ECO:0000256" key="5">
    <source>
        <dbReference type="ARBA" id="ARBA00023244"/>
    </source>
</evidence>
<dbReference type="CDD" id="cd03411">
    <property type="entry name" value="Ferrochelatase_N"/>
    <property type="match status" value="1"/>
</dbReference>
<dbReference type="InterPro" id="IPR033659">
    <property type="entry name" value="Ferrochelatase_N"/>
</dbReference>
<comment type="catalytic activity">
    <reaction evidence="6">
        <text>Fe-coproporphyrin III + 2 H(+) = coproporphyrin III + Fe(2+)</text>
        <dbReference type="Rhea" id="RHEA:49572"/>
        <dbReference type="ChEBI" id="CHEBI:15378"/>
        <dbReference type="ChEBI" id="CHEBI:29033"/>
        <dbReference type="ChEBI" id="CHEBI:68438"/>
        <dbReference type="ChEBI" id="CHEBI:131725"/>
        <dbReference type="EC" id="4.99.1.9"/>
    </reaction>
    <physiologicalReaction direction="right-to-left" evidence="6">
        <dbReference type="Rhea" id="RHEA:49574"/>
    </physiologicalReaction>
</comment>
<evidence type="ECO:0000256" key="2">
    <source>
        <dbReference type="ARBA" id="ARBA00023004"/>
    </source>
</evidence>
<dbReference type="SUPFAM" id="SSF53800">
    <property type="entry name" value="Chelatase"/>
    <property type="match status" value="1"/>
</dbReference>
<dbReference type="PANTHER" id="PTHR11108">
    <property type="entry name" value="FERROCHELATASE"/>
    <property type="match status" value="1"/>
</dbReference>
<name>A0ABP8LTT3_9BACT</name>
<accession>A0ABP8LTT3</accession>
<evidence type="ECO:0000313" key="10">
    <source>
        <dbReference type="Proteomes" id="UP001501508"/>
    </source>
</evidence>
<keyword evidence="4 7" id="KW-0456">Lyase</keyword>
<keyword evidence="7" id="KW-0963">Cytoplasm</keyword>
<dbReference type="InterPro" id="IPR001015">
    <property type="entry name" value="Ferrochelatase"/>
</dbReference>
<keyword evidence="2 7" id="KW-0408">Iron</keyword>
<dbReference type="Gene3D" id="3.40.50.1400">
    <property type="match status" value="2"/>
</dbReference>
<evidence type="ECO:0000256" key="7">
    <source>
        <dbReference type="HAMAP-Rule" id="MF_00323"/>
    </source>
</evidence>
<evidence type="ECO:0000256" key="6">
    <source>
        <dbReference type="ARBA" id="ARBA00024536"/>
    </source>
</evidence>
<comment type="subcellular location">
    <subcellularLocation>
        <location evidence="7">Cytoplasm</location>
    </subcellularLocation>
</comment>
<dbReference type="CDD" id="cd00419">
    <property type="entry name" value="Ferrochelatase_C"/>
    <property type="match status" value="1"/>
</dbReference>
<feature type="binding site" evidence="7">
    <location>
        <position position="309"/>
    </location>
    <ligand>
        <name>Fe(2+)</name>
        <dbReference type="ChEBI" id="CHEBI:29033"/>
    </ligand>
</feature>
<reference evidence="10" key="1">
    <citation type="journal article" date="2019" name="Int. J. Syst. Evol. Microbiol.">
        <title>The Global Catalogue of Microorganisms (GCM) 10K type strain sequencing project: providing services to taxonomists for standard genome sequencing and annotation.</title>
        <authorList>
            <consortium name="The Broad Institute Genomics Platform"/>
            <consortium name="The Broad Institute Genome Sequencing Center for Infectious Disease"/>
            <person name="Wu L."/>
            <person name="Ma J."/>
        </authorList>
    </citation>
    <scope>NUCLEOTIDE SEQUENCE [LARGE SCALE GENOMIC DNA]</scope>
    <source>
        <strain evidence="10">JCM 31920</strain>
    </source>
</reference>
<evidence type="ECO:0000256" key="1">
    <source>
        <dbReference type="ARBA" id="ARBA00007718"/>
    </source>
</evidence>
<organism evidence="9 10">
    <name type="scientific">Ravibacter arvi</name>
    <dbReference type="NCBI Taxonomy" id="2051041"/>
    <lineage>
        <taxon>Bacteria</taxon>
        <taxon>Pseudomonadati</taxon>
        <taxon>Bacteroidota</taxon>
        <taxon>Cytophagia</taxon>
        <taxon>Cytophagales</taxon>
        <taxon>Spirosomataceae</taxon>
        <taxon>Ravibacter</taxon>
    </lineage>
</organism>
<sequence length="355" mass="40166">MFFKFRSESMNSGILGKTGVLLVNLGTPDSTSVPDVRKYLRQFLMDRRVIDIPFLSRWFLVNCIIAPFRAPKSAAVYKKVWLAEGSPLKVYGLAVEKLLQEKLGGQYVVKLGMRYQNPSIESALSAFAGRADIGRIIVIPFFPQYASATTGSVHEEVMRIVNQWQIIPDIRFVNSFYDHPGVIRGFADSAQPFLTRDRYEHFVFSYHGLPERQLTKAYVGGHDCEKAGCRKAITAENQHCYLAQSYATTRALVRELNLKEESVTTCFQSRLGKDPWIQPYTEDVVKALAKNGVKSVLAFSPAFVADCLETTEEVGEEYKELFLENGGERWDLVPSLNDKPIWIETLADLVRRSET</sequence>
<evidence type="ECO:0000313" key="9">
    <source>
        <dbReference type="EMBL" id="GAA4436659.1"/>
    </source>
</evidence>
<dbReference type="EC" id="4.98.1.1" evidence="7"/>
<comment type="function">
    <text evidence="7">Catalyzes the ferrous insertion into protoporphyrin IX.</text>
</comment>
<proteinExistence type="inferred from homology"/>